<name>A0AAI9BYS4_STEMA</name>
<protein>
    <submittedName>
        <fullName evidence="4">FecR domain-containing protein</fullName>
    </submittedName>
</protein>
<comment type="caution">
    <text evidence="4">The sequence shown here is derived from an EMBL/GenBank/DDBJ whole genome shotgun (WGS) entry which is preliminary data.</text>
</comment>
<keyword evidence="1" id="KW-1133">Transmembrane helix</keyword>
<dbReference type="EMBL" id="ABLOJW010000002">
    <property type="protein sequence ID" value="EKT4090966.1"/>
    <property type="molecule type" value="Genomic_DNA"/>
</dbReference>
<dbReference type="InterPro" id="IPR032623">
    <property type="entry name" value="FecR_N"/>
</dbReference>
<dbReference type="PIRSF" id="PIRSF018266">
    <property type="entry name" value="FecR"/>
    <property type="match status" value="1"/>
</dbReference>
<feature type="domain" description="FecR protein" evidence="2">
    <location>
        <begin position="133"/>
        <end position="225"/>
    </location>
</feature>
<dbReference type="Pfam" id="PF04773">
    <property type="entry name" value="FecR"/>
    <property type="match status" value="1"/>
</dbReference>
<feature type="transmembrane region" description="Helical" evidence="1">
    <location>
        <begin position="106"/>
        <end position="125"/>
    </location>
</feature>
<evidence type="ECO:0000256" key="1">
    <source>
        <dbReference type="SAM" id="Phobius"/>
    </source>
</evidence>
<dbReference type="Pfam" id="PF16220">
    <property type="entry name" value="DUF4880"/>
    <property type="match status" value="1"/>
</dbReference>
<dbReference type="InterPro" id="IPR006860">
    <property type="entry name" value="FecR"/>
</dbReference>
<evidence type="ECO:0000259" key="3">
    <source>
        <dbReference type="Pfam" id="PF16220"/>
    </source>
</evidence>
<keyword evidence="1" id="KW-0472">Membrane</keyword>
<dbReference type="Gene3D" id="2.60.120.1440">
    <property type="match status" value="1"/>
</dbReference>
<accession>A0AAI9BYS4</accession>
<dbReference type="Proteomes" id="UP001218208">
    <property type="component" value="Unassembled WGS sequence"/>
</dbReference>
<reference evidence="4" key="1">
    <citation type="submission" date="2022-07" db="EMBL/GenBank/DDBJ databases">
        <authorList>
            <consortium name="DAFM: The Division of Animal and Food Microbiology"/>
        </authorList>
    </citation>
    <scope>NUCLEOTIDE SEQUENCE</scope>
    <source>
        <strain evidence="4">19MO01SH01-2</strain>
    </source>
</reference>
<keyword evidence="1" id="KW-0812">Transmembrane</keyword>
<organism evidence="4 5">
    <name type="scientific">Stenotrophomonas maltophilia</name>
    <name type="common">Pseudomonas maltophilia</name>
    <name type="synonym">Xanthomonas maltophilia</name>
    <dbReference type="NCBI Taxonomy" id="40324"/>
    <lineage>
        <taxon>Bacteria</taxon>
        <taxon>Pseudomonadati</taxon>
        <taxon>Pseudomonadota</taxon>
        <taxon>Gammaproteobacteria</taxon>
        <taxon>Lysobacterales</taxon>
        <taxon>Lysobacteraceae</taxon>
        <taxon>Stenotrophomonas</taxon>
        <taxon>Stenotrophomonas maltophilia group</taxon>
    </lineage>
</organism>
<dbReference type="PANTHER" id="PTHR30273">
    <property type="entry name" value="PERIPLASMIC SIGNAL SENSOR AND SIGMA FACTOR ACTIVATOR FECR-RELATED"/>
    <property type="match status" value="1"/>
</dbReference>
<gene>
    <name evidence="4" type="ORF">QEG23_000438</name>
</gene>
<feature type="domain" description="FecR N-terminal" evidence="3">
    <location>
        <begin position="17"/>
        <end position="58"/>
    </location>
</feature>
<dbReference type="AlphaFoldDB" id="A0AAI9BYS4"/>
<dbReference type="GO" id="GO:0016989">
    <property type="term" value="F:sigma factor antagonist activity"/>
    <property type="evidence" value="ECO:0007669"/>
    <property type="project" value="TreeGrafter"/>
</dbReference>
<proteinExistence type="predicted"/>
<dbReference type="PANTHER" id="PTHR30273:SF2">
    <property type="entry name" value="PROTEIN FECR"/>
    <property type="match status" value="1"/>
</dbReference>
<sequence length="347" mass="37428">MTDLPSAAGSDPFALHEAAAAWLVRRQDTAWQPKDEAALQHWLAESETHRQAFADVTRTWQDLGHLSRPVLASDAHAVITPAVPAPAALRRGRAARRARSWRLPRVAAAAAVAMLALGYVGYGWYAAPSYVQDVATGAGEIRDLQLPDGSRISLNARSTLAVHFYRSRREVVLSQGEAFFEVAPAADRPFTVDAQRSRVTVVGTAFNVRNGPGEVVVKVLHGHVRVQPDRAEGASPVSLRAEQGLAVTTLTAAYRSIAASADSIGGWRNGRLVFRRTPLDEVAQEVGQYLGHPVTLSQPGLKFLPVSGYAATDAPATFLEALPDLLPVQVTRTAQGGYRIDERPVTR</sequence>
<dbReference type="InterPro" id="IPR012373">
    <property type="entry name" value="Ferrdict_sens_TM"/>
</dbReference>
<evidence type="ECO:0000313" key="4">
    <source>
        <dbReference type="EMBL" id="EKT4090966.1"/>
    </source>
</evidence>
<evidence type="ECO:0000259" key="2">
    <source>
        <dbReference type="Pfam" id="PF04773"/>
    </source>
</evidence>
<evidence type="ECO:0000313" key="5">
    <source>
        <dbReference type="Proteomes" id="UP001218208"/>
    </source>
</evidence>